<evidence type="ECO:0000256" key="3">
    <source>
        <dbReference type="SAM" id="MobiDB-lite"/>
    </source>
</evidence>
<proteinExistence type="inferred from homology"/>
<evidence type="ECO:0000313" key="5">
    <source>
        <dbReference type="EMBL" id="KTD50360.1"/>
    </source>
</evidence>
<dbReference type="InterPro" id="IPR019734">
    <property type="entry name" value="TPR_rpt"/>
</dbReference>
<evidence type="ECO:0000256" key="1">
    <source>
        <dbReference type="HAMAP-Rule" id="MF_02066"/>
    </source>
</evidence>
<feature type="chain" id="PRO_5009985553" description="Cell division coordinator CpoB" evidence="1">
    <location>
        <begin position="24"/>
        <end position="314"/>
    </location>
</feature>
<dbReference type="InterPro" id="IPR014162">
    <property type="entry name" value="CpoB_C"/>
</dbReference>
<comment type="similarity">
    <text evidence="1">Belongs to the CpoB family.</text>
</comment>
<feature type="coiled-coil region" evidence="1">
    <location>
        <begin position="76"/>
        <end position="110"/>
    </location>
</feature>
<dbReference type="Pfam" id="PF13174">
    <property type="entry name" value="TPR_6"/>
    <property type="match status" value="1"/>
</dbReference>
<accession>A0A0W0Y055</accession>
<comment type="subcellular location">
    <subcellularLocation>
        <location evidence="1">Periplasm</location>
    </subcellularLocation>
</comment>
<name>A0A0W0Y055_9GAMM</name>
<dbReference type="GO" id="GO:0070206">
    <property type="term" value="P:protein trimerization"/>
    <property type="evidence" value="ECO:0007669"/>
    <property type="project" value="InterPro"/>
</dbReference>
<evidence type="ECO:0000313" key="6">
    <source>
        <dbReference type="Proteomes" id="UP000054618"/>
    </source>
</evidence>
<dbReference type="Gene3D" id="1.25.40.10">
    <property type="entry name" value="Tetratricopeptide repeat domain"/>
    <property type="match status" value="1"/>
</dbReference>
<dbReference type="Pfam" id="PF16331">
    <property type="entry name" value="TolA_bind_tri"/>
    <property type="match status" value="1"/>
</dbReference>
<feature type="repeat" description="TPR" evidence="2">
    <location>
        <begin position="228"/>
        <end position="261"/>
    </location>
</feature>
<dbReference type="Proteomes" id="UP000054618">
    <property type="component" value="Unassembled WGS sequence"/>
</dbReference>
<gene>
    <name evidence="1" type="primary">cpoB</name>
    <name evidence="5" type="ORF">Lqui_1685</name>
</gene>
<dbReference type="Gene3D" id="1.20.5.110">
    <property type="match status" value="1"/>
</dbReference>
<evidence type="ECO:0000259" key="4">
    <source>
        <dbReference type="Pfam" id="PF16331"/>
    </source>
</evidence>
<keyword evidence="6" id="KW-1185">Reference proteome</keyword>
<dbReference type="PROSITE" id="PS50005">
    <property type="entry name" value="TPR"/>
    <property type="match status" value="1"/>
</dbReference>
<dbReference type="STRING" id="45073.Lqui_1685"/>
<dbReference type="SMART" id="SM00028">
    <property type="entry name" value="TPR"/>
    <property type="match status" value="2"/>
</dbReference>
<dbReference type="GO" id="GO:0030288">
    <property type="term" value="C:outer membrane-bounded periplasmic space"/>
    <property type="evidence" value="ECO:0007669"/>
    <property type="project" value="UniProtKB-UniRule"/>
</dbReference>
<keyword evidence="1" id="KW-0131">Cell cycle</keyword>
<evidence type="ECO:0000256" key="2">
    <source>
        <dbReference type="PROSITE-ProRule" id="PRU00339"/>
    </source>
</evidence>
<comment type="function">
    <text evidence="1">Mediates coordination of peptidoglycan synthesis and outer membrane constriction during cell division.</text>
</comment>
<feature type="signal peptide" evidence="1">
    <location>
        <begin position="1"/>
        <end position="23"/>
    </location>
</feature>
<protein>
    <recommendedName>
        <fullName evidence="1">Cell division coordinator CpoB</fullName>
    </recommendedName>
</protein>
<feature type="domain" description="YbgF trimerisation" evidence="4">
    <location>
        <begin position="74"/>
        <end position="124"/>
    </location>
</feature>
<keyword evidence="1" id="KW-0132">Cell division</keyword>
<dbReference type="AlphaFoldDB" id="A0A0W0Y055"/>
<dbReference type="InterPro" id="IPR011990">
    <property type="entry name" value="TPR-like_helical_dom_sf"/>
</dbReference>
<dbReference type="InterPro" id="IPR034706">
    <property type="entry name" value="CpoB"/>
</dbReference>
<keyword evidence="1" id="KW-0732">Signal</keyword>
<dbReference type="GO" id="GO:0043093">
    <property type="term" value="P:FtsZ-dependent cytokinesis"/>
    <property type="evidence" value="ECO:0007669"/>
    <property type="project" value="UniProtKB-UniRule"/>
</dbReference>
<feature type="region of interest" description="Disordered" evidence="3">
    <location>
        <begin position="134"/>
        <end position="163"/>
    </location>
</feature>
<feature type="compositionally biased region" description="Polar residues" evidence="3">
    <location>
        <begin position="146"/>
        <end position="163"/>
    </location>
</feature>
<keyword evidence="1" id="KW-0175">Coiled coil</keyword>
<sequence precursor="true">MIQMKHRFLALCFAGLLPLQAAAEAPVVDDSENFAILDEQQADMEQQPVAKAQLDDSYPEEEIALVQDSELTHSENAELLDKLQGMRQEIQELRGQLEVQSHELKQLQQQQLSFYKDLDSRLSNTLQTKSIARNENPTELKLENKTPPTASLSQAPSAVPTTVKPVQQSNTALTEINTAVIPSAKNNPADEQLSYLAAYELVKNKHFDNALAAMNTFVAQYPHGGYTANAHYWLGELYMVKKNYAEAISHFDLVLKQFPSSSKAAACTLKMGYALAASGRETEAKQSLQQVLKNYPDTPTAQLALAKLHTLSTS</sequence>
<dbReference type="PATRIC" id="fig|45073.5.peg.1779"/>
<dbReference type="RefSeq" id="WP_058507778.1">
    <property type="nucleotide sequence ID" value="NZ_CAAAIK010000001.1"/>
</dbReference>
<dbReference type="EMBL" id="LNYS01000008">
    <property type="protein sequence ID" value="KTD50360.1"/>
    <property type="molecule type" value="Genomic_DNA"/>
</dbReference>
<dbReference type="HAMAP" id="MF_02066">
    <property type="entry name" value="CpoB"/>
    <property type="match status" value="1"/>
</dbReference>
<organism evidence="5 6">
    <name type="scientific">Legionella quinlivanii</name>
    <dbReference type="NCBI Taxonomy" id="45073"/>
    <lineage>
        <taxon>Bacteria</taxon>
        <taxon>Pseudomonadati</taxon>
        <taxon>Pseudomonadota</taxon>
        <taxon>Gammaproteobacteria</taxon>
        <taxon>Legionellales</taxon>
        <taxon>Legionellaceae</taxon>
        <taxon>Legionella</taxon>
    </lineage>
</organism>
<dbReference type="Pfam" id="PF13432">
    <property type="entry name" value="TPR_16"/>
    <property type="match status" value="1"/>
</dbReference>
<comment type="caution">
    <text evidence="5">The sequence shown here is derived from an EMBL/GenBank/DDBJ whole genome shotgun (WGS) entry which is preliminary data.</text>
</comment>
<keyword evidence="2" id="KW-0802">TPR repeat</keyword>
<dbReference type="OrthoDB" id="9768142at2"/>
<reference evidence="5 6" key="1">
    <citation type="submission" date="2015-11" db="EMBL/GenBank/DDBJ databases">
        <title>Genomic analysis of 38 Legionella species identifies large and diverse effector repertoires.</title>
        <authorList>
            <person name="Burstein D."/>
            <person name="Amaro F."/>
            <person name="Zusman T."/>
            <person name="Lifshitz Z."/>
            <person name="Cohen O."/>
            <person name="Gilbert J.A."/>
            <person name="Pupko T."/>
            <person name="Shuman H.A."/>
            <person name="Segal G."/>
        </authorList>
    </citation>
    <scope>NUCLEOTIDE SEQUENCE [LARGE SCALE GENOMIC DNA]</scope>
    <source>
        <strain evidence="5 6">CDC#1442-AUS-E</strain>
    </source>
</reference>
<dbReference type="SUPFAM" id="SSF48452">
    <property type="entry name" value="TPR-like"/>
    <property type="match status" value="1"/>
</dbReference>
<keyword evidence="1" id="KW-0574">Periplasm</keyword>
<dbReference type="InterPro" id="IPR032519">
    <property type="entry name" value="YbgF_tri"/>
</dbReference>
<dbReference type="NCBIfam" id="TIGR02795">
    <property type="entry name" value="tol_pal_ybgF"/>
    <property type="match status" value="1"/>
</dbReference>